<dbReference type="GO" id="GO:0005739">
    <property type="term" value="C:mitochondrion"/>
    <property type="evidence" value="ECO:0007669"/>
    <property type="project" value="EnsemblFungi"/>
</dbReference>
<dbReference type="GO" id="GO:0006744">
    <property type="term" value="P:ubiquinone biosynthetic process"/>
    <property type="evidence" value="ECO:0007669"/>
    <property type="project" value="EnsemblFungi"/>
</dbReference>
<dbReference type="FunCoup" id="V5HZD1">
    <property type="interactions" value="99"/>
</dbReference>
<accession>V5HZD1</accession>
<keyword evidence="4" id="KW-1185">Reference proteome</keyword>
<dbReference type="EMBL" id="BAUL01000122">
    <property type="protein sequence ID" value="GAD95375.1"/>
    <property type="molecule type" value="Genomic_DNA"/>
</dbReference>
<dbReference type="InterPro" id="IPR051207">
    <property type="entry name" value="ComplexI_NDUFA9_subunit"/>
</dbReference>
<dbReference type="eggNOG" id="KOG4288">
    <property type="taxonomic scope" value="Eukaryota"/>
</dbReference>
<dbReference type="HOGENOM" id="CLU_055314_1_0_1"/>
<evidence type="ECO:0000256" key="1">
    <source>
        <dbReference type="SAM" id="MobiDB-lite"/>
    </source>
</evidence>
<dbReference type="SUPFAM" id="SSF51735">
    <property type="entry name" value="NAD(P)-binding Rossmann-fold domains"/>
    <property type="match status" value="1"/>
</dbReference>
<dbReference type="GO" id="GO:0044877">
    <property type="term" value="F:protein-containing complex binding"/>
    <property type="evidence" value="ECO:0007669"/>
    <property type="project" value="TreeGrafter"/>
</dbReference>
<evidence type="ECO:0000259" key="2">
    <source>
        <dbReference type="Pfam" id="PF01370"/>
    </source>
</evidence>
<proteinExistence type="predicted"/>
<reference evidence="4" key="1">
    <citation type="journal article" date="2014" name="Genome Announc.">
        <title>Draft genome sequence of the formaldehyde-resistant fungus Byssochlamys spectabilis No. 5 (anamorph Paecilomyces variotii No. 5) (NBRC109023).</title>
        <authorList>
            <person name="Oka T."/>
            <person name="Ekino K."/>
            <person name="Fukuda K."/>
            <person name="Nomura Y."/>
        </authorList>
    </citation>
    <scope>NUCLEOTIDE SEQUENCE [LARGE SCALE GENOMIC DNA]</scope>
    <source>
        <strain evidence="4">No. 5 / NBRC 109023</strain>
    </source>
</reference>
<dbReference type="OrthoDB" id="276721at2759"/>
<dbReference type="Gene3D" id="3.40.50.720">
    <property type="entry name" value="NAD(P)-binding Rossmann-like Domain"/>
    <property type="match status" value="1"/>
</dbReference>
<dbReference type="AlphaFoldDB" id="V5HZD1"/>
<dbReference type="InterPro" id="IPR036291">
    <property type="entry name" value="NAD(P)-bd_dom_sf"/>
</dbReference>
<dbReference type="PANTHER" id="PTHR12126:SF16">
    <property type="entry name" value="MIOREX COMPLEX COMPONENT 2"/>
    <property type="match status" value="1"/>
</dbReference>
<dbReference type="PANTHER" id="PTHR12126">
    <property type="entry name" value="NADH-UBIQUINONE OXIDOREDUCTASE 39 KDA SUBUNIT-RELATED"/>
    <property type="match status" value="1"/>
</dbReference>
<feature type="compositionally biased region" description="Basic and acidic residues" evidence="1">
    <location>
        <begin position="121"/>
        <end position="134"/>
    </location>
</feature>
<feature type="domain" description="NAD-dependent epimerase/dehydratase" evidence="2">
    <location>
        <begin position="6"/>
        <end position="83"/>
    </location>
</feature>
<name>V5HZD1_BYSSN</name>
<protein>
    <submittedName>
        <fullName evidence="3">NAD dependent epimerase/dehydratase, putative</fullName>
    </submittedName>
</protein>
<sequence length="306" mass="33523">MATKRIVVAGGSGFLGSRICKAAVARGWSVTSLSRSGEPRWENLFESPRRPQWASSVEWARADIVRPDTYKPFLKDASAVVHTMGILLEADYKGVVQGWESIISGLQRAFGPSKLGSQDPLQRKEGEPLKPQEKDGQLTYEFMNRDSGLSLDSDVLCYRYKTNVMTAIALAQETSREHVPTFVYISAAAGAPILPSRYISTKREAETLIDSSLPELRSIFVRPGFMYDSNRKFTLPIALGGIVGSELNTLLGGRLGFLGTMAQKPLKVDLVGEAVVEAISDDTTSGALNIHKIEALATRAWRKSML</sequence>
<organism evidence="3 4">
    <name type="scientific">Byssochlamys spectabilis (strain No. 5 / NBRC 109023)</name>
    <name type="common">Paecilomyces variotii</name>
    <dbReference type="NCBI Taxonomy" id="1356009"/>
    <lineage>
        <taxon>Eukaryota</taxon>
        <taxon>Fungi</taxon>
        <taxon>Dikarya</taxon>
        <taxon>Ascomycota</taxon>
        <taxon>Pezizomycotina</taxon>
        <taxon>Eurotiomycetes</taxon>
        <taxon>Eurotiomycetidae</taxon>
        <taxon>Eurotiales</taxon>
        <taxon>Thermoascaceae</taxon>
        <taxon>Paecilomyces</taxon>
    </lineage>
</organism>
<gene>
    <name evidence="3" type="ORF">PVAR5_4017</name>
</gene>
<dbReference type="Proteomes" id="UP000018001">
    <property type="component" value="Unassembled WGS sequence"/>
</dbReference>
<comment type="caution">
    <text evidence="3">The sequence shown here is derived from an EMBL/GenBank/DDBJ whole genome shotgun (WGS) entry which is preliminary data.</text>
</comment>
<evidence type="ECO:0000313" key="4">
    <source>
        <dbReference type="Proteomes" id="UP000018001"/>
    </source>
</evidence>
<dbReference type="Pfam" id="PF01370">
    <property type="entry name" value="Epimerase"/>
    <property type="match status" value="1"/>
</dbReference>
<evidence type="ECO:0000313" key="3">
    <source>
        <dbReference type="EMBL" id="GAD95375.1"/>
    </source>
</evidence>
<feature type="region of interest" description="Disordered" evidence="1">
    <location>
        <begin position="113"/>
        <end position="134"/>
    </location>
</feature>
<dbReference type="InterPro" id="IPR001509">
    <property type="entry name" value="Epimerase_deHydtase"/>
</dbReference>
<dbReference type="InParanoid" id="V5HZD1"/>